<reference evidence="4" key="1">
    <citation type="journal article" date="2019" name="Int. J. Syst. Evol. Microbiol.">
        <title>The Global Catalogue of Microorganisms (GCM) 10K type strain sequencing project: providing services to taxonomists for standard genome sequencing and annotation.</title>
        <authorList>
            <consortium name="The Broad Institute Genomics Platform"/>
            <consortium name="The Broad Institute Genome Sequencing Center for Infectious Disease"/>
            <person name="Wu L."/>
            <person name="Ma J."/>
        </authorList>
    </citation>
    <scope>NUCLEOTIDE SEQUENCE [LARGE SCALE GENOMIC DNA]</scope>
    <source>
        <strain evidence="4">CGMCC 1.12791</strain>
    </source>
</reference>
<evidence type="ECO:0000256" key="1">
    <source>
        <dbReference type="ARBA" id="ARBA00008791"/>
    </source>
</evidence>
<dbReference type="RefSeq" id="WP_191278796.1">
    <property type="nucleotide sequence ID" value="NZ_BNAD01000003.1"/>
</dbReference>
<dbReference type="Gene3D" id="3.40.50.620">
    <property type="entry name" value="HUPs"/>
    <property type="match status" value="2"/>
</dbReference>
<protein>
    <submittedName>
        <fullName evidence="3">Universal stress protein</fullName>
    </submittedName>
</protein>
<name>A0ABQ3HGZ4_9ACTN</name>
<dbReference type="EMBL" id="BNAD01000003">
    <property type="protein sequence ID" value="GHE16913.1"/>
    <property type="molecule type" value="Genomic_DNA"/>
</dbReference>
<dbReference type="InterPro" id="IPR006015">
    <property type="entry name" value="Universal_stress_UspA"/>
</dbReference>
<dbReference type="PANTHER" id="PTHR46268">
    <property type="entry name" value="STRESS RESPONSE PROTEIN NHAX"/>
    <property type="match status" value="1"/>
</dbReference>
<keyword evidence="4" id="KW-1185">Reference proteome</keyword>
<gene>
    <name evidence="3" type="ORF">GCM10011376_15230</name>
</gene>
<evidence type="ECO:0000313" key="4">
    <source>
        <dbReference type="Proteomes" id="UP000597341"/>
    </source>
</evidence>
<accession>A0ABQ3HGZ4</accession>
<sequence length="281" mass="29109">MDTNRPTRPALPVLVAYDGSSDAELALRWAADEARASGVGLRVLVVDDLITSPWGVAVAHHGEEVLARAGTALGDEAAGAVLETRVGNVMEELLRAAESASMVVAGSRGHGRTGDLLIGSVSQHLARHAACPVAVVRRTAAADPQRIVVGIDGSANGSAALEYACQRAERTGETVVAIHAWKEHVPSTDVWSGEARAIDSLPHRQVLLAESVAGVRSDHPDVVLEREAVPVAPVRCLADASHNASLVVVGSHGLGFFGGLLLGSVSQGVLARAECPVVVVR</sequence>
<feature type="domain" description="UspA" evidence="2">
    <location>
        <begin position="13"/>
        <end position="137"/>
    </location>
</feature>
<feature type="domain" description="UspA" evidence="2">
    <location>
        <begin position="145"/>
        <end position="281"/>
    </location>
</feature>
<evidence type="ECO:0000259" key="2">
    <source>
        <dbReference type="Pfam" id="PF00582"/>
    </source>
</evidence>
<dbReference type="Proteomes" id="UP000597341">
    <property type="component" value="Unassembled WGS sequence"/>
</dbReference>
<organism evidence="3 4">
    <name type="scientific">Nocardioides flavus</name>
    <name type="common">ex Wang et al. 2016</name>
    <dbReference type="NCBI Taxonomy" id="2058780"/>
    <lineage>
        <taxon>Bacteria</taxon>
        <taxon>Bacillati</taxon>
        <taxon>Actinomycetota</taxon>
        <taxon>Actinomycetes</taxon>
        <taxon>Propionibacteriales</taxon>
        <taxon>Nocardioidaceae</taxon>
        <taxon>Nocardioides</taxon>
    </lineage>
</organism>
<dbReference type="PANTHER" id="PTHR46268:SF6">
    <property type="entry name" value="UNIVERSAL STRESS PROTEIN UP12"/>
    <property type="match status" value="1"/>
</dbReference>
<proteinExistence type="inferred from homology"/>
<dbReference type="Pfam" id="PF00582">
    <property type="entry name" value="Usp"/>
    <property type="match status" value="2"/>
</dbReference>
<dbReference type="PRINTS" id="PR01438">
    <property type="entry name" value="UNVRSLSTRESS"/>
</dbReference>
<comment type="caution">
    <text evidence="3">The sequence shown here is derived from an EMBL/GenBank/DDBJ whole genome shotgun (WGS) entry which is preliminary data.</text>
</comment>
<evidence type="ECO:0000313" key="3">
    <source>
        <dbReference type="EMBL" id="GHE16913.1"/>
    </source>
</evidence>
<comment type="similarity">
    <text evidence="1">Belongs to the universal stress protein A family.</text>
</comment>
<dbReference type="CDD" id="cd00293">
    <property type="entry name" value="USP-like"/>
    <property type="match status" value="1"/>
</dbReference>
<dbReference type="InterPro" id="IPR006016">
    <property type="entry name" value="UspA"/>
</dbReference>
<dbReference type="InterPro" id="IPR014729">
    <property type="entry name" value="Rossmann-like_a/b/a_fold"/>
</dbReference>
<dbReference type="SUPFAM" id="SSF52402">
    <property type="entry name" value="Adenine nucleotide alpha hydrolases-like"/>
    <property type="match status" value="2"/>
</dbReference>